<proteinExistence type="predicted"/>
<protein>
    <submittedName>
        <fullName evidence="1">Uncharacterized protein</fullName>
    </submittedName>
</protein>
<gene>
    <name evidence="1" type="ORF">CgunFtcFv8_010486</name>
</gene>
<sequence length="90" mass="10610">MKDRRISKIDEVKEMFKNKLRDPRDIQDKRRGGQMKRLHCCTCLSCCSDGQTLKSERQHRRKEYFPIIHSHKLICATSSCHGQEKCSSDK</sequence>
<evidence type="ECO:0000313" key="2">
    <source>
        <dbReference type="Proteomes" id="UP001331515"/>
    </source>
</evidence>
<dbReference type="AlphaFoldDB" id="A0AAN8DV07"/>
<organism evidence="1 2">
    <name type="scientific">Champsocephalus gunnari</name>
    <name type="common">Mackerel icefish</name>
    <dbReference type="NCBI Taxonomy" id="52237"/>
    <lineage>
        <taxon>Eukaryota</taxon>
        <taxon>Metazoa</taxon>
        <taxon>Chordata</taxon>
        <taxon>Craniata</taxon>
        <taxon>Vertebrata</taxon>
        <taxon>Euteleostomi</taxon>
        <taxon>Actinopterygii</taxon>
        <taxon>Neopterygii</taxon>
        <taxon>Teleostei</taxon>
        <taxon>Neoteleostei</taxon>
        <taxon>Acanthomorphata</taxon>
        <taxon>Eupercaria</taxon>
        <taxon>Perciformes</taxon>
        <taxon>Notothenioidei</taxon>
        <taxon>Channichthyidae</taxon>
        <taxon>Champsocephalus</taxon>
    </lineage>
</organism>
<reference evidence="1 2" key="1">
    <citation type="journal article" date="2023" name="Mol. Biol. Evol.">
        <title>Genomics of Secondarily Temperate Adaptation in the Only Non-Antarctic Icefish.</title>
        <authorList>
            <person name="Rivera-Colon A.G."/>
            <person name="Rayamajhi N."/>
            <person name="Minhas B.F."/>
            <person name="Madrigal G."/>
            <person name="Bilyk K.T."/>
            <person name="Yoon V."/>
            <person name="Hune M."/>
            <person name="Gregory S."/>
            <person name="Cheng C.H.C."/>
            <person name="Catchen J.M."/>
        </authorList>
    </citation>
    <scope>NUCLEOTIDE SEQUENCE [LARGE SCALE GENOMIC DNA]</scope>
    <source>
        <tissue evidence="1">White muscle</tissue>
    </source>
</reference>
<accession>A0AAN8DV07</accession>
<dbReference type="EMBL" id="JAURVH010001517">
    <property type="protein sequence ID" value="KAK5929237.1"/>
    <property type="molecule type" value="Genomic_DNA"/>
</dbReference>
<keyword evidence="2" id="KW-1185">Reference proteome</keyword>
<dbReference type="Proteomes" id="UP001331515">
    <property type="component" value="Unassembled WGS sequence"/>
</dbReference>
<comment type="caution">
    <text evidence="1">The sequence shown here is derived from an EMBL/GenBank/DDBJ whole genome shotgun (WGS) entry which is preliminary data.</text>
</comment>
<evidence type="ECO:0000313" key="1">
    <source>
        <dbReference type="EMBL" id="KAK5929237.1"/>
    </source>
</evidence>
<name>A0AAN8DV07_CHAGU</name>